<sequence>MLTNEDILLPKGPREKFKEFCNLTEAEERRFCHYVGALEDSAPDMTFVVTSNIRREMPLKRICADLAKKNREICRLKYPQKTKRHLLMDLPLIELKELSDGLGLTCVDCAHKKDFIKRS</sequence>
<feature type="domain" description="ARMET N-terminal" evidence="1">
    <location>
        <begin position="14"/>
        <end position="81"/>
    </location>
</feature>
<organism evidence="2 3">
    <name type="scientific">Caerostris extrusa</name>
    <name type="common">Bark spider</name>
    <name type="synonym">Caerostris bankana</name>
    <dbReference type="NCBI Taxonomy" id="172846"/>
    <lineage>
        <taxon>Eukaryota</taxon>
        <taxon>Metazoa</taxon>
        <taxon>Ecdysozoa</taxon>
        <taxon>Arthropoda</taxon>
        <taxon>Chelicerata</taxon>
        <taxon>Arachnida</taxon>
        <taxon>Araneae</taxon>
        <taxon>Araneomorphae</taxon>
        <taxon>Entelegynae</taxon>
        <taxon>Araneoidea</taxon>
        <taxon>Araneidae</taxon>
        <taxon>Caerostris</taxon>
    </lineage>
</organism>
<protein>
    <recommendedName>
        <fullName evidence="1">ARMET N-terminal domain-containing protein</fullName>
    </recommendedName>
</protein>
<dbReference type="Pfam" id="PF20145">
    <property type="entry name" value="ARMET_N"/>
    <property type="match status" value="1"/>
</dbReference>
<dbReference type="InterPro" id="IPR045333">
    <property type="entry name" value="ARMET-like"/>
</dbReference>
<name>A0AAV4XFR4_CAEEX</name>
<dbReference type="AlphaFoldDB" id="A0AAV4XFR4"/>
<dbReference type="EMBL" id="BPLR01000200">
    <property type="protein sequence ID" value="GIY92835.1"/>
    <property type="molecule type" value="Genomic_DNA"/>
</dbReference>
<dbReference type="Proteomes" id="UP001054945">
    <property type="component" value="Unassembled WGS sequence"/>
</dbReference>
<dbReference type="Gene3D" id="1.10.225.10">
    <property type="entry name" value="Saposin-like"/>
    <property type="match status" value="1"/>
</dbReference>
<evidence type="ECO:0000313" key="2">
    <source>
        <dbReference type="EMBL" id="GIY92835.1"/>
    </source>
</evidence>
<reference evidence="2 3" key="1">
    <citation type="submission" date="2021-06" db="EMBL/GenBank/DDBJ databases">
        <title>Caerostris extrusa draft genome.</title>
        <authorList>
            <person name="Kono N."/>
            <person name="Arakawa K."/>
        </authorList>
    </citation>
    <scope>NUCLEOTIDE SEQUENCE [LARGE SCALE GENOMIC DNA]</scope>
</reference>
<dbReference type="PANTHER" id="PTHR12990">
    <property type="entry name" value="ARMET-LIKE PROTEIN"/>
    <property type="match status" value="1"/>
</dbReference>
<evidence type="ECO:0000313" key="3">
    <source>
        <dbReference type="Proteomes" id="UP001054945"/>
    </source>
</evidence>
<keyword evidence="3" id="KW-1185">Reference proteome</keyword>
<evidence type="ECO:0000259" key="1">
    <source>
        <dbReference type="Pfam" id="PF20145"/>
    </source>
</evidence>
<gene>
    <name evidence="2" type="primary">Manf_4</name>
    <name evidence="2" type="ORF">CEXT_706251</name>
</gene>
<proteinExistence type="predicted"/>
<comment type="caution">
    <text evidence="2">The sequence shown here is derived from an EMBL/GenBank/DDBJ whole genome shotgun (WGS) entry which is preliminary data.</text>
</comment>
<accession>A0AAV4XFR4</accession>
<dbReference type="PANTHER" id="PTHR12990:SF5">
    <property type="entry name" value="MESENCEPHALIC ASTROCYTE-DERIVED NEUROTROPHIC FACTOR HOMOLOG"/>
    <property type="match status" value="1"/>
</dbReference>
<dbReference type="InterPro" id="IPR045332">
    <property type="entry name" value="ARMET_N"/>
</dbReference>